<proteinExistence type="predicted"/>
<organism evidence="2 3">
    <name type="scientific">Carnegiea gigantea</name>
    <dbReference type="NCBI Taxonomy" id="171969"/>
    <lineage>
        <taxon>Eukaryota</taxon>
        <taxon>Viridiplantae</taxon>
        <taxon>Streptophyta</taxon>
        <taxon>Embryophyta</taxon>
        <taxon>Tracheophyta</taxon>
        <taxon>Spermatophyta</taxon>
        <taxon>Magnoliopsida</taxon>
        <taxon>eudicotyledons</taxon>
        <taxon>Gunneridae</taxon>
        <taxon>Pentapetalae</taxon>
        <taxon>Caryophyllales</taxon>
        <taxon>Cactineae</taxon>
        <taxon>Cactaceae</taxon>
        <taxon>Cactoideae</taxon>
        <taxon>Echinocereeae</taxon>
        <taxon>Carnegiea</taxon>
    </lineage>
</organism>
<feature type="compositionally biased region" description="Acidic residues" evidence="1">
    <location>
        <begin position="53"/>
        <end position="62"/>
    </location>
</feature>
<name>A0A9Q1K108_9CARY</name>
<evidence type="ECO:0000313" key="3">
    <source>
        <dbReference type="Proteomes" id="UP001153076"/>
    </source>
</evidence>
<reference evidence="2" key="1">
    <citation type="submission" date="2022-04" db="EMBL/GenBank/DDBJ databases">
        <title>Carnegiea gigantea Genome sequencing and assembly v2.</title>
        <authorList>
            <person name="Copetti D."/>
            <person name="Sanderson M.J."/>
            <person name="Burquez A."/>
            <person name="Wojciechowski M.F."/>
        </authorList>
    </citation>
    <scope>NUCLEOTIDE SEQUENCE</scope>
    <source>
        <strain evidence="2">SGP5-SGP5p</strain>
        <tissue evidence="2">Aerial part</tissue>
    </source>
</reference>
<accession>A0A9Q1K108</accession>
<dbReference type="AlphaFoldDB" id="A0A9Q1K108"/>
<evidence type="ECO:0000313" key="2">
    <source>
        <dbReference type="EMBL" id="KAJ8434485.1"/>
    </source>
</evidence>
<dbReference type="Proteomes" id="UP001153076">
    <property type="component" value="Unassembled WGS sequence"/>
</dbReference>
<sequence length="153" mass="16908">MLLIDAVKLGILRGRMIGVMKSALKELRWSTFQACVARNRGRILGTHRQEASSDLEEEESSGSDDRTPLSSDGSEERPSYYGPTRGCFEARPSSLGCEWATSWSFPRMGCLCSGDIDAGHLVTCCHVARTQWCPDAGQLRNMWSPFGPIYSSL</sequence>
<gene>
    <name evidence="2" type="ORF">Cgig2_032662</name>
</gene>
<comment type="caution">
    <text evidence="2">The sequence shown here is derived from an EMBL/GenBank/DDBJ whole genome shotgun (WGS) entry which is preliminary data.</text>
</comment>
<feature type="region of interest" description="Disordered" evidence="1">
    <location>
        <begin position="47"/>
        <end position="86"/>
    </location>
</feature>
<evidence type="ECO:0000256" key="1">
    <source>
        <dbReference type="SAM" id="MobiDB-lite"/>
    </source>
</evidence>
<dbReference type="EMBL" id="JAKOGI010000475">
    <property type="protein sequence ID" value="KAJ8434485.1"/>
    <property type="molecule type" value="Genomic_DNA"/>
</dbReference>
<keyword evidence="3" id="KW-1185">Reference proteome</keyword>
<protein>
    <submittedName>
        <fullName evidence="2">Uncharacterized protein</fullName>
    </submittedName>
</protein>